<gene>
    <name evidence="3" type="ORF">GAH_00174</name>
</gene>
<dbReference type="Gene3D" id="1.10.10.10">
    <property type="entry name" value="Winged helix-like DNA-binding domain superfamily/Winged helix DNA-binding domain"/>
    <property type="match status" value="1"/>
</dbReference>
<dbReference type="AlphaFoldDB" id="A0A0F7IJQ6"/>
<evidence type="ECO:0000313" key="3">
    <source>
        <dbReference type="EMBL" id="AKG92469.1"/>
    </source>
</evidence>
<dbReference type="InterPro" id="IPR057022">
    <property type="entry name" value="PF0610-like_Zn_ribbon_C"/>
</dbReference>
<accession>A0A0F7IJQ6</accession>
<dbReference type="Pfam" id="PF21476">
    <property type="entry name" value="PF0610-like_N"/>
    <property type="match status" value="1"/>
</dbReference>
<dbReference type="Proteomes" id="UP000034723">
    <property type="component" value="Chromosome"/>
</dbReference>
<sequence>MMNQKNLREKIFDLLMEREMSVSEIIRELGLDPSMRKEVFRIIESLGRIAKRKGMRVYVMPATCLSCGFTFRSLNPSKCPECRSERISEAKFIIK</sequence>
<dbReference type="STRING" id="113653.GAH_00174"/>
<evidence type="ECO:0000259" key="2">
    <source>
        <dbReference type="Pfam" id="PF23470"/>
    </source>
</evidence>
<dbReference type="RefSeq" id="WP_245604034.1">
    <property type="nucleotide sequence ID" value="NZ_CP011267.1"/>
</dbReference>
<feature type="domain" description="PF0610-like winged HTH N-terminal" evidence="1">
    <location>
        <begin position="7"/>
        <end position="57"/>
    </location>
</feature>
<protein>
    <submittedName>
        <fullName evidence="3">Putative transcriptional regulator containing an HTH domain fused to a Zn-ribbon</fullName>
    </submittedName>
</protein>
<evidence type="ECO:0000313" key="4">
    <source>
        <dbReference type="Proteomes" id="UP000034723"/>
    </source>
</evidence>
<dbReference type="PANTHER" id="PTHR40663:SF2">
    <property type="entry name" value="TRANSCRIPTIONAL REGULATOR"/>
    <property type="match status" value="1"/>
</dbReference>
<evidence type="ECO:0000259" key="1">
    <source>
        <dbReference type="Pfam" id="PF21476"/>
    </source>
</evidence>
<dbReference type="PANTHER" id="PTHR40663">
    <property type="match status" value="1"/>
</dbReference>
<name>A0A0F7IJQ6_9EURY</name>
<dbReference type="InterPro" id="IPR049159">
    <property type="entry name" value="PF0610-like_wHTH_N"/>
</dbReference>
<dbReference type="InterPro" id="IPR036388">
    <property type="entry name" value="WH-like_DNA-bd_sf"/>
</dbReference>
<organism evidence="3 4">
    <name type="scientific">Geoglobus ahangari</name>
    <dbReference type="NCBI Taxonomy" id="113653"/>
    <lineage>
        <taxon>Archaea</taxon>
        <taxon>Methanobacteriati</taxon>
        <taxon>Methanobacteriota</taxon>
        <taxon>Archaeoglobi</taxon>
        <taxon>Archaeoglobales</taxon>
        <taxon>Archaeoglobaceae</taxon>
        <taxon>Geoglobus</taxon>
    </lineage>
</organism>
<dbReference type="GeneID" id="24802762"/>
<reference evidence="3 4" key="1">
    <citation type="submission" date="2015-04" db="EMBL/GenBank/DDBJ databases">
        <title>The complete genome sequence of the hyperthermophilic, obligate iron-reducing archaeon Geoglobus ahangari strain 234T.</title>
        <authorList>
            <person name="Manzella M.P."/>
            <person name="Holmes D.E."/>
            <person name="Rocheleau J.M."/>
            <person name="Chung A."/>
            <person name="Reguera G."/>
            <person name="Kashefi K."/>
        </authorList>
    </citation>
    <scope>NUCLEOTIDE SEQUENCE [LARGE SCALE GENOMIC DNA]</scope>
    <source>
        <strain evidence="3 4">234</strain>
    </source>
</reference>
<dbReference type="InterPro" id="IPR038767">
    <property type="entry name" value="PF0610-like"/>
</dbReference>
<dbReference type="InParanoid" id="A0A0F7IJQ6"/>
<keyword evidence="4" id="KW-1185">Reference proteome</keyword>
<dbReference type="Pfam" id="PF23470">
    <property type="entry name" value="Zn_ribbon_PF0610"/>
    <property type="match status" value="1"/>
</dbReference>
<proteinExistence type="predicted"/>
<dbReference type="HOGENOM" id="CLU_162441_0_0_2"/>
<dbReference type="SUPFAM" id="SSF46785">
    <property type="entry name" value="Winged helix' DNA-binding domain"/>
    <property type="match status" value="1"/>
</dbReference>
<dbReference type="InterPro" id="IPR036390">
    <property type="entry name" value="WH_DNA-bd_sf"/>
</dbReference>
<dbReference type="EMBL" id="CP011267">
    <property type="protein sequence ID" value="AKG92469.1"/>
    <property type="molecule type" value="Genomic_DNA"/>
</dbReference>
<dbReference type="KEGG" id="gah:GAH_00174"/>
<feature type="domain" description="PF0610-like rubredoxin-like zinc beta-ribbon C-terminal" evidence="2">
    <location>
        <begin position="61"/>
        <end position="94"/>
    </location>
</feature>